<feature type="coiled-coil region" evidence="1">
    <location>
        <begin position="35"/>
        <end position="62"/>
    </location>
</feature>
<accession>A0A9W9ZNW1</accession>
<dbReference type="EMBL" id="MU825883">
    <property type="protein sequence ID" value="KAJ7385052.1"/>
    <property type="molecule type" value="Genomic_DNA"/>
</dbReference>
<organism evidence="2 3">
    <name type="scientific">Desmophyllum pertusum</name>
    <dbReference type="NCBI Taxonomy" id="174260"/>
    <lineage>
        <taxon>Eukaryota</taxon>
        <taxon>Metazoa</taxon>
        <taxon>Cnidaria</taxon>
        <taxon>Anthozoa</taxon>
        <taxon>Hexacorallia</taxon>
        <taxon>Scleractinia</taxon>
        <taxon>Caryophylliina</taxon>
        <taxon>Caryophylliidae</taxon>
        <taxon>Desmophyllum</taxon>
    </lineage>
</organism>
<evidence type="ECO:0000313" key="2">
    <source>
        <dbReference type="EMBL" id="KAJ7385052.1"/>
    </source>
</evidence>
<name>A0A9W9ZNW1_9CNID</name>
<gene>
    <name evidence="2" type="primary">ZNFX1_28</name>
    <name evidence="2" type="ORF">OS493_018746</name>
</gene>
<comment type="caution">
    <text evidence="2">The sequence shown here is derived from an EMBL/GenBank/DDBJ whole genome shotgun (WGS) entry which is preliminary data.</text>
</comment>
<reference evidence="2" key="1">
    <citation type="submission" date="2023-01" db="EMBL/GenBank/DDBJ databases">
        <title>Genome assembly of the deep-sea coral Lophelia pertusa.</title>
        <authorList>
            <person name="Herrera S."/>
            <person name="Cordes E."/>
        </authorList>
    </citation>
    <scope>NUCLEOTIDE SEQUENCE</scope>
    <source>
        <strain evidence="2">USNM1676648</strain>
        <tissue evidence="2">Polyp</tissue>
    </source>
</reference>
<evidence type="ECO:0000313" key="3">
    <source>
        <dbReference type="Proteomes" id="UP001163046"/>
    </source>
</evidence>
<keyword evidence="3" id="KW-1185">Reference proteome</keyword>
<sequence length="309" mass="36066">MDAWMLRELGSDVQVIHCPKCSTTITFSYRYGNLIKRTLTNIENVKKQIQELANETINLASDLVRDRSRLTYDVQMMNAFPRNLLNMVVELSSRPNTMALHRMQVRSIPLIFTLKNHLLIMHQVDRANDLLQKMAKDQAMSKQQLELKDRLNSSKDALEKIKEYLEKPQLDLRTLNQVHEHTRTFFLFSLILEAQSEAIRRNRSFSSIGESRLQLARRRFDSFLQGKNEALLLDLLERIVSLLRIEVSLPPLPPEEPKDFENFPGFNRGVWKCCRQRHVYFMRSIVRDGKDVTVGREGCSQCTVMEERG</sequence>
<proteinExistence type="predicted"/>
<dbReference type="AlphaFoldDB" id="A0A9W9ZNW1"/>
<dbReference type="Proteomes" id="UP001163046">
    <property type="component" value="Unassembled WGS sequence"/>
</dbReference>
<evidence type="ECO:0000256" key="1">
    <source>
        <dbReference type="SAM" id="Coils"/>
    </source>
</evidence>
<keyword evidence="1" id="KW-0175">Coiled coil</keyword>
<protein>
    <submittedName>
        <fullName evidence="2">NFX1-type zinc finger-containing protein 1</fullName>
    </submittedName>
</protein>